<dbReference type="PANTHER" id="PTHR22420">
    <property type="entry name" value="PROTEIN FAM81A"/>
    <property type="match status" value="1"/>
</dbReference>
<evidence type="ECO:0000313" key="4">
    <source>
        <dbReference type="Ensembl" id="ENSATEP00000004645.2"/>
    </source>
</evidence>
<feature type="chain" id="PRO_5031133744" evidence="3">
    <location>
        <begin position="28"/>
        <end position="177"/>
    </location>
</feature>
<evidence type="ECO:0000256" key="1">
    <source>
        <dbReference type="ARBA" id="ARBA00023054"/>
    </source>
</evidence>
<protein>
    <submittedName>
        <fullName evidence="4">Uncharacterized protein</fullName>
    </submittedName>
</protein>
<reference evidence="4" key="2">
    <citation type="submission" date="2025-08" db="UniProtKB">
        <authorList>
            <consortium name="Ensembl"/>
        </authorList>
    </citation>
    <scope>IDENTIFICATION</scope>
</reference>
<comment type="similarity">
    <text evidence="2">Belongs to the FAM81 family.</text>
</comment>
<dbReference type="Ensembl" id="ENSATET00000004717.2">
    <property type="protein sequence ID" value="ENSATEP00000004645.2"/>
    <property type="gene ID" value="ENSATEG00000003264.2"/>
</dbReference>
<dbReference type="PANTHER" id="PTHR22420:SF5">
    <property type="entry name" value="PROTEIN FAM81B"/>
    <property type="match status" value="1"/>
</dbReference>
<organism evidence="4 5">
    <name type="scientific">Anabas testudineus</name>
    <name type="common">Climbing perch</name>
    <name type="synonym">Anthias testudineus</name>
    <dbReference type="NCBI Taxonomy" id="64144"/>
    <lineage>
        <taxon>Eukaryota</taxon>
        <taxon>Metazoa</taxon>
        <taxon>Chordata</taxon>
        <taxon>Craniata</taxon>
        <taxon>Vertebrata</taxon>
        <taxon>Euteleostomi</taxon>
        <taxon>Actinopterygii</taxon>
        <taxon>Neopterygii</taxon>
        <taxon>Teleostei</taxon>
        <taxon>Neoteleostei</taxon>
        <taxon>Acanthomorphata</taxon>
        <taxon>Anabantaria</taxon>
        <taxon>Anabantiformes</taxon>
        <taxon>Anabantoidei</taxon>
        <taxon>Anabantidae</taxon>
        <taxon>Anabas</taxon>
    </lineage>
</organism>
<gene>
    <name evidence="4" type="primary">FAM81B</name>
</gene>
<dbReference type="STRING" id="64144.ENSATEP00000004645"/>
<keyword evidence="1" id="KW-0175">Coiled coil</keyword>
<dbReference type="InterPro" id="IPR029619">
    <property type="entry name" value="FAM81"/>
</dbReference>
<reference evidence="4" key="1">
    <citation type="submission" date="2021-04" db="EMBL/GenBank/DDBJ databases">
        <authorList>
            <consortium name="Wellcome Sanger Institute Data Sharing"/>
        </authorList>
    </citation>
    <scope>NUCLEOTIDE SEQUENCE [LARGE SCALE GENOMIC DNA]</scope>
</reference>
<keyword evidence="3" id="KW-0732">Signal</keyword>
<reference evidence="4" key="3">
    <citation type="submission" date="2025-09" db="UniProtKB">
        <authorList>
            <consortium name="Ensembl"/>
        </authorList>
    </citation>
    <scope>IDENTIFICATION</scope>
</reference>
<name>A0A3Q1HBA8_ANATE</name>
<dbReference type="GeneTree" id="ENSGT00390000004985"/>
<proteinExistence type="inferred from homology"/>
<evidence type="ECO:0000256" key="3">
    <source>
        <dbReference type="SAM" id="SignalP"/>
    </source>
</evidence>
<dbReference type="InParanoid" id="A0A3Q1HBA8"/>
<accession>A0A3Q1HBA8</accession>
<dbReference type="AlphaFoldDB" id="A0A3Q1HBA8"/>
<dbReference type="Proteomes" id="UP000265040">
    <property type="component" value="Chromosome 9"/>
</dbReference>
<keyword evidence="5" id="KW-1185">Reference proteome</keyword>
<sequence>RKSMRYLVLAHHIILSSLLFLVDECLKDFLSPDGIVVGRLCSQERTLAVLLEQAFKIKDEVAAGLQSTQGSVQVQKLSHKLLENHILTITRIVKQLSMDIQALERQIAQRDSVTSGTTLAIQSLDHKNMAGIGDLRGRVARYAPTSVKRKQCNADKRLDQCMFITQTQDMVEASYFM</sequence>
<evidence type="ECO:0000313" key="5">
    <source>
        <dbReference type="Proteomes" id="UP000265040"/>
    </source>
</evidence>
<evidence type="ECO:0000256" key="2">
    <source>
        <dbReference type="ARBA" id="ARBA00046344"/>
    </source>
</evidence>
<feature type="signal peptide" evidence="3">
    <location>
        <begin position="1"/>
        <end position="27"/>
    </location>
</feature>
<dbReference type="OrthoDB" id="10014002at2759"/>